<sequence length="470" mass="50742">MQYGKTLAVHPTPIPGVVLFDLPVHGDNRGWFKENWQREKMAAAGLPDFGPVQNNISFNESAGTTRGIHAEPWDKFISVATGRVFGAWVDLREGPSFGSVFTAVLDASTAIFIPRGVGNAFQTLDNGTAYSYLVNAHWSPAAQYTFLNLADETVNIPWPIPLADAELSDKDLTHPRLAGVSPMQDRKTLVLGANGQLGRALRARYDADPRVEFATRTELDLAGPDPFRDTDFSGYHTVINAAAYTSVDAAETPAGRAAAWAVNVSAVVGLARKCTEHQITLVHVSSDYVFDGTVEIHDEDEPFSPLGVYGQSKAAGDAVAATVPRHYVVRTSWVIGEGNNFVATMAKLAAAGVQPGVVNDQFGRLTFTEDLAAGIEHLLATRPAYGSYNLSNAGPVQSWADIAADVYELLGHPRSHITGVPAADYFAGKQTAPRPEHSTFNLKKIESTGYVLPPAREQLRIRLLGFTTEL</sequence>
<dbReference type="Gene3D" id="3.90.25.10">
    <property type="entry name" value="UDP-galactose 4-epimerase, domain 1"/>
    <property type="match status" value="1"/>
</dbReference>
<dbReference type="InterPro" id="IPR036291">
    <property type="entry name" value="NAD(P)-bd_dom_sf"/>
</dbReference>
<evidence type="ECO:0000256" key="1">
    <source>
        <dbReference type="ARBA" id="ARBA00010154"/>
    </source>
</evidence>
<dbReference type="Pfam" id="PF00908">
    <property type="entry name" value="dTDP_sugar_isom"/>
    <property type="match status" value="1"/>
</dbReference>
<evidence type="ECO:0000256" key="5">
    <source>
        <dbReference type="RuleBase" id="RU364082"/>
    </source>
</evidence>
<dbReference type="PANTHER" id="PTHR10491">
    <property type="entry name" value="DTDP-4-DEHYDRORHAMNOSE REDUCTASE"/>
    <property type="match status" value="1"/>
</dbReference>
<comment type="similarity">
    <text evidence="2 5">Belongs to the dTDP-4-dehydrorhamnose reductase family.</text>
</comment>
<dbReference type="EMBL" id="CP013200">
    <property type="protein sequence ID" value="ALO68633.1"/>
    <property type="molecule type" value="Genomic_DNA"/>
</dbReference>
<proteinExistence type="inferred from homology"/>
<reference evidence="7 8" key="2">
    <citation type="journal article" date="2016" name="J. Biotechnol.">
        <title>Complete genome sequence of Arthrobacter alpinus ERGS4:06, a yellow pigmented bacterium tolerant to cold and radiations isolated from Sikkim Himalaya.</title>
        <authorList>
            <person name="Kumar R."/>
            <person name="Singh D."/>
            <person name="Swarnkar M.K."/>
            <person name="Singh A.K."/>
            <person name="Kumar S."/>
        </authorList>
    </citation>
    <scope>NUCLEOTIDE SEQUENCE [LARGE SCALE GENOMIC DNA]</scope>
    <source>
        <strain evidence="7 8">ERGS4:06</strain>
    </source>
</reference>
<dbReference type="PANTHER" id="PTHR10491:SF4">
    <property type="entry name" value="METHIONINE ADENOSYLTRANSFERASE 2 SUBUNIT BETA"/>
    <property type="match status" value="1"/>
</dbReference>
<keyword evidence="5" id="KW-0560">Oxidoreductase</keyword>
<dbReference type="InterPro" id="IPR011051">
    <property type="entry name" value="RmlC_Cupin_sf"/>
</dbReference>
<feature type="active site" description="Proton donor" evidence="3">
    <location>
        <position position="132"/>
    </location>
</feature>
<dbReference type="GO" id="GO:0008830">
    <property type="term" value="F:dTDP-4-dehydrorhamnose 3,5-epimerase activity"/>
    <property type="evidence" value="ECO:0007669"/>
    <property type="project" value="InterPro"/>
</dbReference>
<dbReference type="Gene3D" id="3.40.50.720">
    <property type="entry name" value="NAD(P)-binding Rossmann-like Domain"/>
    <property type="match status" value="1"/>
</dbReference>
<organism evidence="7 8">
    <name type="scientific">Arthrobacter alpinus</name>
    <dbReference type="NCBI Taxonomy" id="656366"/>
    <lineage>
        <taxon>Bacteria</taxon>
        <taxon>Bacillati</taxon>
        <taxon>Actinomycetota</taxon>
        <taxon>Actinomycetes</taxon>
        <taxon>Micrococcales</taxon>
        <taxon>Micrococcaceae</taxon>
        <taxon>Arthrobacter</taxon>
    </lineage>
</organism>
<evidence type="ECO:0000256" key="2">
    <source>
        <dbReference type="ARBA" id="ARBA00010944"/>
    </source>
</evidence>
<reference evidence="8" key="1">
    <citation type="submission" date="2015-11" db="EMBL/GenBank/DDBJ databases">
        <authorList>
            <person name="Kumar R."/>
            <person name="Singh D."/>
            <person name="Swarnkar M.K."/>
            <person name="Singh A.K."/>
            <person name="Kumar S."/>
        </authorList>
    </citation>
    <scope>NUCLEOTIDE SEQUENCE [LARGE SCALE GENOMIC DNA]</scope>
    <source>
        <strain evidence="8">ERGS4:06</strain>
    </source>
</reference>
<dbReference type="Pfam" id="PF04321">
    <property type="entry name" value="RmlD_sub_bind"/>
    <property type="match status" value="1"/>
</dbReference>
<keyword evidence="5" id="KW-0521">NADP</keyword>
<dbReference type="Proteomes" id="UP000059574">
    <property type="component" value="Chromosome"/>
</dbReference>
<dbReference type="InterPro" id="IPR014710">
    <property type="entry name" value="RmlC-like_jellyroll"/>
</dbReference>
<gene>
    <name evidence="7" type="ORF">AS189_16505</name>
</gene>
<protein>
    <recommendedName>
        <fullName evidence="5">dTDP-4-dehydrorhamnose reductase</fullName>
        <ecNumber evidence="5">1.1.1.133</ecNumber>
    </recommendedName>
</protein>
<evidence type="ECO:0000256" key="3">
    <source>
        <dbReference type="PIRSR" id="PIRSR600888-1"/>
    </source>
</evidence>
<dbReference type="GO" id="GO:0008831">
    <property type="term" value="F:dTDP-4-dehydrorhamnose reductase activity"/>
    <property type="evidence" value="ECO:0007669"/>
    <property type="project" value="UniProtKB-EC"/>
</dbReference>
<evidence type="ECO:0000313" key="8">
    <source>
        <dbReference type="Proteomes" id="UP000059574"/>
    </source>
</evidence>
<dbReference type="SUPFAM" id="SSF51182">
    <property type="entry name" value="RmlC-like cupins"/>
    <property type="match status" value="1"/>
</dbReference>
<comment type="function">
    <text evidence="5">Catalyzes the reduction of dTDP-6-deoxy-L-lyxo-4-hexulose to yield dTDP-L-rhamnose.</text>
</comment>
<comment type="pathway">
    <text evidence="5">Carbohydrate biosynthesis; dTDP-L-rhamnose biosynthesis.</text>
</comment>
<dbReference type="Gene3D" id="2.60.120.10">
    <property type="entry name" value="Jelly Rolls"/>
    <property type="match status" value="1"/>
</dbReference>
<comment type="similarity">
    <text evidence="1">Belongs to the dTDP-4-dehydrorhamnose 3,5-epimerase family.</text>
</comment>
<dbReference type="EC" id="1.1.1.133" evidence="5"/>
<dbReference type="CDD" id="cd05254">
    <property type="entry name" value="dTDP_HR_like_SDR_e"/>
    <property type="match status" value="1"/>
</dbReference>
<dbReference type="InterPro" id="IPR029903">
    <property type="entry name" value="RmlD-like-bd"/>
</dbReference>
<dbReference type="OrthoDB" id="9803892at2"/>
<evidence type="ECO:0000313" key="7">
    <source>
        <dbReference type="EMBL" id="ALO68633.1"/>
    </source>
</evidence>
<feature type="active site" description="Proton acceptor" evidence="3">
    <location>
        <position position="69"/>
    </location>
</feature>
<accession>A0A0S2M4I3</accession>
<evidence type="ECO:0000259" key="6">
    <source>
        <dbReference type="Pfam" id="PF04321"/>
    </source>
</evidence>
<name>A0A0S2M4I3_9MICC</name>
<dbReference type="CDD" id="cd00438">
    <property type="entry name" value="cupin_RmlC"/>
    <property type="match status" value="1"/>
</dbReference>
<dbReference type="GO" id="GO:0019305">
    <property type="term" value="P:dTDP-rhamnose biosynthetic process"/>
    <property type="evidence" value="ECO:0007669"/>
    <property type="project" value="UniProtKB-UniPathway"/>
</dbReference>
<dbReference type="InterPro" id="IPR005913">
    <property type="entry name" value="dTDP_dehydrorham_reduct"/>
</dbReference>
<dbReference type="SUPFAM" id="SSF51735">
    <property type="entry name" value="NAD(P)-binding Rossmann-fold domains"/>
    <property type="match status" value="1"/>
</dbReference>
<dbReference type="AlphaFoldDB" id="A0A0S2M4I3"/>
<dbReference type="InterPro" id="IPR000888">
    <property type="entry name" value="RmlC-like"/>
</dbReference>
<feature type="domain" description="RmlD-like substrate binding" evidence="6">
    <location>
        <begin position="187"/>
        <end position="459"/>
    </location>
</feature>
<dbReference type="UniPathway" id="UPA00124"/>
<evidence type="ECO:0000256" key="4">
    <source>
        <dbReference type="PIRSR" id="PIRSR600888-3"/>
    </source>
</evidence>
<feature type="site" description="Participates in a stacking interaction with the thymidine ring of dTDP-4-oxo-6-deoxyglucose" evidence="4">
    <location>
        <position position="138"/>
    </location>
</feature>